<dbReference type="InterPro" id="IPR011040">
    <property type="entry name" value="Sialidase"/>
</dbReference>
<dbReference type="EC" id="3.2.1.18" evidence="3"/>
<dbReference type="GO" id="GO:0009313">
    <property type="term" value="P:oligosaccharide catabolic process"/>
    <property type="evidence" value="ECO:0007669"/>
    <property type="project" value="TreeGrafter"/>
</dbReference>
<dbReference type="SUPFAM" id="SSF50939">
    <property type="entry name" value="Sialidases"/>
    <property type="match status" value="1"/>
</dbReference>
<dbReference type="Gene3D" id="2.120.10.10">
    <property type="match status" value="1"/>
</dbReference>
<evidence type="ECO:0000256" key="2">
    <source>
        <dbReference type="ARBA" id="ARBA00009348"/>
    </source>
</evidence>
<dbReference type="GO" id="GO:0006689">
    <property type="term" value="P:ganglioside catabolic process"/>
    <property type="evidence" value="ECO:0007669"/>
    <property type="project" value="TreeGrafter"/>
</dbReference>
<dbReference type="GO" id="GO:0005737">
    <property type="term" value="C:cytoplasm"/>
    <property type="evidence" value="ECO:0007669"/>
    <property type="project" value="TreeGrafter"/>
</dbReference>
<accession>A0A9D1MUR1</accession>
<gene>
    <name evidence="5" type="ORF">IAD23_05905</name>
</gene>
<dbReference type="Pfam" id="PF13088">
    <property type="entry name" value="BNR_2"/>
    <property type="match status" value="1"/>
</dbReference>
<dbReference type="Proteomes" id="UP000824125">
    <property type="component" value="Unassembled WGS sequence"/>
</dbReference>
<evidence type="ECO:0000313" key="6">
    <source>
        <dbReference type="Proteomes" id="UP000824125"/>
    </source>
</evidence>
<dbReference type="GO" id="GO:0004308">
    <property type="term" value="F:exo-alpha-sialidase activity"/>
    <property type="evidence" value="ECO:0007669"/>
    <property type="project" value="UniProtKB-EC"/>
</dbReference>
<reference evidence="5" key="1">
    <citation type="submission" date="2020-10" db="EMBL/GenBank/DDBJ databases">
        <authorList>
            <person name="Gilroy R."/>
        </authorList>
    </citation>
    <scope>NUCLEOTIDE SEQUENCE</scope>
    <source>
        <strain evidence="5">CHK176-6737</strain>
    </source>
</reference>
<evidence type="ECO:0000313" key="5">
    <source>
        <dbReference type="EMBL" id="HIU69476.1"/>
    </source>
</evidence>
<evidence type="ECO:0000256" key="3">
    <source>
        <dbReference type="ARBA" id="ARBA00012733"/>
    </source>
</evidence>
<dbReference type="PANTHER" id="PTHR10628:SF30">
    <property type="entry name" value="EXO-ALPHA-SIALIDASE"/>
    <property type="match status" value="1"/>
</dbReference>
<protein>
    <recommendedName>
        <fullName evidence="3">exo-alpha-sialidase</fullName>
        <ecNumber evidence="3">3.2.1.18</ecNumber>
    </recommendedName>
</protein>
<proteinExistence type="inferred from homology"/>
<dbReference type="Gene3D" id="2.40.220.10">
    <property type="entry name" value="Intramolecular Trans-sialidase, Domain 3"/>
    <property type="match status" value="1"/>
</dbReference>
<dbReference type="AlphaFoldDB" id="A0A9D1MUR1"/>
<feature type="domain" description="Sialidase" evidence="4">
    <location>
        <begin position="172"/>
        <end position="406"/>
    </location>
</feature>
<organism evidence="5 6">
    <name type="scientific">Candidatus Scybalenecus merdavium</name>
    <dbReference type="NCBI Taxonomy" id="2840939"/>
    <lineage>
        <taxon>Bacteria</taxon>
        <taxon>Bacillati</taxon>
        <taxon>Bacillota</taxon>
        <taxon>Clostridia</taxon>
        <taxon>Eubacteriales</taxon>
        <taxon>Oscillospiraceae</taxon>
        <taxon>Oscillospiraceae incertae sedis</taxon>
        <taxon>Candidatus Scybalenecus</taxon>
    </lineage>
</organism>
<dbReference type="InterPro" id="IPR036278">
    <property type="entry name" value="Sialidase_sf"/>
</dbReference>
<dbReference type="CDD" id="cd15482">
    <property type="entry name" value="Sialidase_non-viral"/>
    <property type="match status" value="1"/>
</dbReference>
<evidence type="ECO:0000259" key="4">
    <source>
        <dbReference type="Pfam" id="PF13088"/>
    </source>
</evidence>
<dbReference type="PANTHER" id="PTHR10628">
    <property type="entry name" value="SIALIDASE"/>
    <property type="match status" value="1"/>
</dbReference>
<comment type="catalytic activity">
    <reaction evidence="1">
        <text>Hydrolysis of alpha-(2-&gt;3)-, alpha-(2-&gt;6)-, alpha-(2-&gt;8)- glycosidic linkages of terminal sialic acid residues in oligosaccharides, glycoproteins, glycolipids, colominic acid and synthetic substrates.</text>
        <dbReference type="EC" id="3.2.1.18"/>
    </reaction>
</comment>
<dbReference type="InterPro" id="IPR026856">
    <property type="entry name" value="Sialidase_fam"/>
</dbReference>
<dbReference type="GO" id="GO:0016020">
    <property type="term" value="C:membrane"/>
    <property type="evidence" value="ECO:0007669"/>
    <property type="project" value="TreeGrafter"/>
</dbReference>
<comment type="caution">
    <text evidence="5">The sequence shown here is derived from an EMBL/GenBank/DDBJ whole genome shotgun (WGS) entry which is preliminary data.</text>
</comment>
<name>A0A9D1MUR1_9FIRM</name>
<sequence>MKFQTVFGPGLGGPSEYYRIPSAVTTKHGTVVLCADARYCSGMDNPNRIDKVVRRSIDGGKTWGDFIVAAQEHGSKQMRSSAAIDPAMVYVEALDRIYMIYSHTPAGVGIRNSRCSMGEDAQGNRIVCGRFGKYILKDGRLYKRNGQPSEFLVLSNGDVEKNGKKYGNIYTGSRFREMPTSTLMLCYSDDDGVTWQGHTSLNAQVKEDYMSFIGPGPGCGIVIQSGLYKGRIVLPIYFGTRMFPLRLSCCVIYSDDGGRHWRRGETPNNTRTDGGKKLNCMTIRAGQMLTESQLIEQDGGILKYFMRNHDKARSVAVAYSKNGGESWENFRLDVDLPQPICQTSVLKLTGTEKPTVVLLNPADRQKRENGTVRLSEDDGETFPYARQLKEGSFVYSALTQLPNGNIGAAFEPDTACREILFAEFSTDWIKGE</sequence>
<dbReference type="EMBL" id="DVNM01000032">
    <property type="protein sequence ID" value="HIU69476.1"/>
    <property type="molecule type" value="Genomic_DNA"/>
</dbReference>
<evidence type="ECO:0000256" key="1">
    <source>
        <dbReference type="ARBA" id="ARBA00000427"/>
    </source>
</evidence>
<reference evidence="5" key="2">
    <citation type="journal article" date="2021" name="PeerJ">
        <title>Extensive microbial diversity within the chicken gut microbiome revealed by metagenomics and culture.</title>
        <authorList>
            <person name="Gilroy R."/>
            <person name="Ravi A."/>
            <person name="Getino M."/>
            <person name="Pursley I."/>
            <person name="Horton D.L."/>
            <person name="Alikhan N.F."/>
            <person name="Baker D."/>
            <person name="Gharbi K."/>
            <person name="Hall N."/>
            <person name="Watson M."/>
            <person name="Adriaenssens E.M."/>
            <person name="Foster-Nyarko E."/>
            <person name="Jarju S."/>
            <person name="Secka A."/>
            <person name="Antonio M."/>
            <person name="Oren A."/>
            <person name="Chaudhuri R.R."/>
            <person name="La Ragione R."/>
            <person name="Hildebrand F."/>
            <person name="Pallen M.J."/>
        </authorList>
    </citation>
    <scope>NUCLEOTIDE SEQUENCE</scope>
    <source>
        <strain evidence="5">CHK176-6737</strain>
    </source>
</reference>
<dbReference type="InterPro" id="IPR023364">
    <property type="entry name" value="Trans_sialidase_dom3"/>
</dbReference>
<comment type="similarity">
    <text evidence="2">Belongs to the glycosyl hydrolase 33 family.</text>
</comment>